<dbReference type="EMBL" id="ATDT01000031">
    <property type="protein sequence ID" value="EPF15217.1"/>
    <property type="molecule type" value="Genomic_DNA"/>
</dbReference>
<name>S3J5F8_9ENTR</name>
<sequence length="45" mass="4949">MLRFSLKVLGSGGAFLLLCAVLAGFMMGKKADRRQPKTVICFPYL</sequence>
<accession>S3J5F8</accession>
<gene>
    <name evidence="1" type="ORF">HMPREF0201_03453</name>
</gene>
<dbReference type="AlphaFoldDB" id="S3J5F8"/>
<organism evidence="1 2">
    <name type="scientific">Cedecea davisae DSM 4568</name>
    <dbReference type="NCBI Taxonomy" id="566551"/>
    <lineage>
        <taxon>Bacteria</taxon>
        <taxon>Pseudomonadati</taxon>
        <taxon>Pseudomonadota</taxon>
        <taxon>Gammaproteobacteria</taxon>
        <taxon>Enterobacterales</taxon>
        <taxon>Enterobacteriaceae</taxon>
        <taxon>Cedecea</taxon>
    </lineage>
</organism>
<dbReference type="STRING" id="566551.HMPREF0201_03453"/>
<evidence type="ECO:0000313" key="2">
    <source>
        <dbReference type="Proteomes" id="UP000014585"/>
    </source>
</evidence>
<comment type="caution">
    <text evidence="1">The sequence shown here is derived from an EMBL/GenBank/DDBJ whole genome shotgun (WGS) entry which is preliminary data.</text>
</comment>
<proteinExistence type="predicted"/>
<reference evidence="1 2" key="1">
    <citation type="submission" date="2013-04" db="EMBL/GenBank/DDBJ databases">
        <authorList>
            <person name="Weinstock G."/>
            <person name="Sodergren E."/>
            <person name="Lobos E.A."/>
            <person name="Fulton L."/>
            <person name="Fulton R."/>
            <person name="Courtney L."/>
            <person name="Fronick C."/>
            <person name="O'Laughlin M."/>
            <person name="Godfrey J."/>
            <person name="Wilson R.M."/>
            <person name="Miner T."/>
            <person name="Farmer C."/>
            <person name="Delehaunty K."/>
            <person name="Cordes M."/>
            <person name="Minx P."/>
            <person name="Tomlinson C."/>
            <person name="Chen J."/>
            <person name="Wollam A."/>
            <person name="Pepin K.H."/>
            <person name="Palsikar V.B."/>
            <person name="Zhang X."/>
            <person name="Suruliraj S."/>
            <person name="Perna N.T."/>
            <person name="Plunkett G."/>
            <person name="Warren W."/>
            <person name="Mitreva M."/>
            <person name="Mardis E.R."/>
            <person name="Wilson R.K."/>
        </authorList>
    </citation>
    <scope>NUCLEOTIDE SEQUENCE [LARGE SCALE GENOMIC DNA]</scope>
    <source>
        <strain evidence="1 2">DSM 4568</strain>
    </source>
</reference>
<evidence type="ECO:0000313" key="1">
    <source>
        <dbReference type="EMBL" id="EPF15217.1"/>
    </source>
</evidence>
<protein>
    <submittedName>
        <fullName evidence="1">Uncharacterized protein</fullName>
    </submittedName>
</protein>
<dbReference type="HOGENOM" id="CLU_3197657_0_0_6"/>
<dbReference type="Proteomes" id="UP000014585">
    <property type="component" value="Unassembled WGS sequence"/>
</dbReference>